<sequence>MAVQRQTAASRSASPPMRLQHSVFGVLPMTRLRRPLSTLAHAPNLSVSIGHVSLGGDEGVDGGGNDGVGGLGVGAFGEDGTEGVGGFIGAFGDDGTDGVGGFVGAFGVVGDGVQPQPFGV</sequence>
<reference evidence="1 2" key="1">
    <citation type="submission" date="2024-04" db="EMBL/GenBank/DDBJ databases">
        <title>The reference genome of an endangered Asteraceae, Deinandra increscens subsp. villosa, native to the Central Coast of California.</title>
        <authorList>
            <person name="Guilliams M."/>
            <person name="Hasenstab-Lehman K."/>
            <person name="Meyer R."/>
            <person name="Mcevoy S."/>
        </authorList>
    </citation>
    <scope>NUCLEOTIDE SEQUENCE [LARGE SCALE GENOMIC DNA]</scope>
    <source>
        <tissue evidence="1">Leaf</tissue>
    </source>
</reference>
<comment type="caution">
    <text evidence="1">The sequence shown here is derived from an EMBL/GenBank/DDBJ whole genome shotgun (WGS) entry which is preliminary data.</text>
</comment>
<accession>A0AAP0CFF7</accession>
<keyword evidence="2" id="KW-1185">Reference proteome</keyword>
<evidence type="ECO:0000313" key="1">
    <source>
        <dbReference type="EMBL" id="KAK9052314.1"/>
    </source>
</evidence>
<name>A0AAP0CFF7_9ASTR</name>
<proteinExistence type="predicted"/>
<gene>
    <name evidence="1" type="ORF">SSX86_028943</name>
</gene>
<organism evidence="1 2">
    <name type="scientific">Deinandra increscens subsp. villosa</name>
    <dbReference type="NCBI Taxonomy" id="3103831"/>
    <lineage>
        <taxon>Eukaryota</taxon>
        <taxon>Viridiplantae</taxon>
        <taxon>Streptophyta</taxon>
        <taxon>Embryophyta</taxon>
        <taxon>Tracheophyta</taxon>
        <taxon>Spermatophyta</taxon>
        <taxon>Magnoliopsida</taxon>
        <taxon>eudicotyledons</taxon>
        <taxon>Gunneridae</taxon>
        <taxon>Pentapetalae</taxon>
        <taxon>asterids</taxon>
        <taxon>campanulids</taxon>
        <taxon>Asterales</taxon>
        <taxon>Asteraceae</taxon>
        <taxon>Asteroideae</taxon>
        <taxon>Heliantheae alliance</taxon>
        <taxon>Madieae</taxon>
        <taxon>Madiinae</taxon>
        <taxon>Deinandra</taxon>
    </lineage>
</organism>
<dbReference type="EMBL" id="JBCNJP010000027">
    <property type="protein sequence ID" value="KAK9052314.1"/>
    <property type="molecule type" value="Genomic_DNA"/>
</dbReference>
<dbReference type="AlphaFoldDB" id="A0AAP0CFF7"/>
<evidence type="ECO:0000313" key="2">
    <source>
        <dbReference type="Proteomes" id="UP001408789"/>
    </source>
</evidence>
<protein>
    <submittedName>
        <fullName evidence="1">Uncharacterized protein</fullName>
    </submittedName>
</protein>
<dbReference type="Proteomes" id="UP001408789">
    <property type="component" value="Unassembled WGS sequence"/>
</dbReference>